<accession>A0A517NQA5</accession>
<organism evidence="2 3">
    <name type="scientific">Stieleria marina</name>
    <dbReference type="NCBI Taxonomy" id="1930275"/>
    <lineage>
        <taxon>Bacteria</taxon>
        <taxon>Pseudomonadati</taxon>
        <taxon>Planctomycetota</taxon>
        <taxon>Planctomycetia</taxon>
        <taxon>Pirellulales</taxon>
        <taxon>Pirellulaceae</taxon>
        <taxon>Stieleria</taxon>
    </lineage>
</organism>
<protein>
    <submittedName>
        <fullName evidence="2">Uncharacterized protein</fullName>
    </submittedName>
</protein>
<feature type="transmembrane region" description="Helical" evidence="1">
    <location>
        <begin position="14"/>
        <end position="36"/>
    </location>
</feature>
<feature type="transmembrane region" description="Helical" evidence="1">
    <location>
        <begin position="264"/>
        <end position="280"/>
    </location>
</feature>
<keyword evidence="1" id="KW-0812">Transmembrane</keyword>
<feature type="transmembrane region" description="Helical" evidence="1">
    <location>
        <begin position="195"/>
        <end position="216"/>
    </location>
</feature>
<dbReference type="EMBL" id="CP036526">
    <property type="protein sequence ID" value="QDT09304.1"/>
    <property type="molecule type" value="Genomic_DNA"/>
</dbReference>
<dbReference type="Proteomes" id="UP000319817">
    <property type="component" value="Chromosome"/>
</dbReference>
<feature type="transmembrane region" description="Helical" evidence="1">
    <location>
        <begin position="80"/>
        <end position="103"/>
    </location>
</feature>
<name>A0A517NQA5_9BACT</name>
<gene>
    <name evidence="2" type="ORF">K239x_12500</name>
</gene>
<evidence type="ECO:0000256" key="1">
    <source>
        <dbReference type="SAM" id="Phobius"/>
    </source>
</evidence>
<feature type="transmembrane region" description="Helical" evidence="1">
    <location>
        <begin position="223"/>
        <end position="244"/>
    </location>
</feature>
<proteinExistence type="predicted"/>
<feature type="transmembrane region" description="Helical" evidence="1">
    <location>
        <begin position="118"/>
        <end position="138"/>
    </location>
</feature>
<reference evidence="2 3" key="1">
    <citation type="submission" date="2019-02" db="EMBL/GenBank/DDBJ databases">
        <title>Deep-cultivation of Planctomycetes and their phenomic and genomic characterization uncovers novel biology.</title>
        <authorList>
            <person name="Wiegand S."/>
            <person name="Jogler M."/>
            <person name="Boedeker C."/>
            <person name="Pinto D."/>
            <person name="Vollmers J."/>
            <person name="Rivas-Marin E."/>
            <person name="Kohn T."/>
            <person name="Peeters S.H."/>
            <person name="Heuer A."/>
            <person name="Rast P."/>
            <person name="Oberbeckmann S."/>
            <person name="Bunk B."/>
            <person name="Jeske O."/>
            <person name="Meyerdierks A."/>
            <person name="Storesund J.E."/>
            <person name="Kallscheuer N."/>
            <person name="Luecker S."/>
            <person name="Lage O.M."/>
            <person name="Pohl T."/>
            <person name="Merkel B.J."/>
            <person name="Hornburger P."/>
            <person name="Mueller R.-W."/>
            <person name="Bruemmer F."/>
            <person name="Labrenz M."/>
            <person name="Spormann A.M."/>
            <person name="Op den Camp H."/>
            <person name="Overmann J."/>
            <person name="Amann R."/>
            <person name="Jetten M.S.M."/>
            <person name="Mascher T."/>
            <person name="Medema M.H."/>
            <person name="Devos D.P."/>
            <person name="Kaster A.-K."/>
            <person name="Ovreas L."/>
            <person name="Rohde M."/>
            <person name="Galperin M.Y."/>
            <person name="Jogler C."/>
        </authorList>
    </citation>
    <scope>NUCLEOTIDE SEQUENCE [LARGE SCALE GENOMIC DNA]</scope>
    <source>
        <strain evidence="2 3">K23_9</strain>
    </source>
</reference>
<keyword evidence="3" id="KW-1185">Reference proteome</keyword>
<sequence>MDDEQRRKRIEKSILLAVILGPLTLWAFRSGFYLTVFDWSRWGTATTTFFIISLLSSFLIGLALLLTWRSPMSVRRVGAIALAGTCAILGIPAVKEIAAAAIYPENIQWPWLLSVDGYAYLTLEFIVLAVTLACFALLRRTFGLCIVDEDVRELPPKSPLSIAELLYWTSGFAVVFSLVPLLNEYVERSGSTWPYWMLVLAFAIGCLSRIAPVLVLAVVPGHLLVRIALATFCVVIANVSQLYLACRYAGFPFAIDFGQQLIDALLSVAGASLALFWFWWQGERLFRLQRKAPSSMSD</sequence>
<evidence type="ECO:0000313" key="2">
    <source>
        <dbReference type="EMBL" id="QDT09304.1"/>
    </source>
</evidence>
<dbReference type="RefSeq" id="WP_145416885.1">
    <property type="nucleotide sequence ID" value="NZ_CP036526.1"/>
</dbReference>
<dbReference type="AlphaFoldDB" id="A0A517NQA5"/>
<evidence type="ECO:0000313" key="3">
    <source>
        <dbReference type="Proteomes" id="UP000319817"/>
    </source>
</evidence>
<keyword evidence="1" id="KW-1133">Transmembrane helix</keyword>
<feature type="transmembrane region" description="Helical" evidence="1">
    <location>
        <begin position="48"/>
        <end position="68"/>
    </location>
</feature>
<feature type="transmembrane region" description="Helical" evidence="1">
    <location>
        <begin position="165"/>
        <end position="183"/>
    </location>
</feature>
<keyword evidence="1" id="KW-0472">Membrane</keyword>